<dbReference type="InterPro" id="IPR038501">
    <property type="entry name" value="Spore_GerAC_C_sf"/>
</dbReference>
<keyword evidence="5" id="KW-0472">Membrane</keyword>
<organism evidence="11 12">
    <name type="scientific">Paenibacillus anseongense</name>
    <dbReference type="NCBI Taxonomy" id="2682845"/>
    <lineage>
        <taxon>Bacteria</taxon>
        <taxon>Bacillati</taxon>
        <taxon>Bacillota</taxon>
        <taxon>Bacilli</taxon>
        <taxon>Bacillales</taxon>
        <taxon>Paenibacillaceae</taxon>
        <taxon>Paenibacillus</taxon>
    </lineage>
</organism>
<dbReference type="EMBL" id="WSEM01000034">
    <property type="protein sequence ID" value="MVQ39429.1"/>
    <property type="molecule type" value="Genomic_DNA"/>
</dbReference>
<evidence type="ECO:0000256" key="4">
    <source>
        <dbReference type="ARBA" id="ARBA00022729"/>
    </source>
</evidence>
<evidence type="ECO:0000256" key="7">
    <source>
        <dbReference type="ARBA" id="ARBA00023288"/>
    </source>
</evidence>
<evidence type="ECO:0000259" key="10">
    <source>
        <dbReference type="Pfam" id="PF25198"/>
    </source>
</evidence>
<keyword evidence="12" id="KW-1185">Reference proteome</keyword>
<gene>
    <name evidence="11" type="ORF">GON05_33050</name>
</gene>
<dbReference type="Gene3D" id="3.30.300.210">
    <property type="entry name" value="Nutrient germinant receptor protein C, domain 3"/>
    <property type="match status" value="1"/>
</dbReference>
<feature type="chain" id="PRO_5045774576" evidence="8">
    <location>
        <begin position="23"/>
        <end position="388"/>
    </location>
</feature>
<dbReference type="InterPro" id="IPR057336">
    <property type="entry name" value="GerAC_N"/>
</dbReference>
<dbReference type="NCBIfam" id="TIGR02887">
    <property type="entry name" value="spore_ger_x_C"/>
    <property type="match status" value="1"/>
</dbReference>
<feature type="domain" description="Spore germination protein N-terminal" evidence="10">
    <location>
        <begin position="24"/>
        <end position="192"/>
    </location>
</feature>
<comment type="subcellular location">
    <subcellularLocation>
        <location evidence="1">Membrane</location>
        <topology evidence="1">Lipid-anchor</topology>
    </subcellularLocation>
</comment>
<sequence length="388" mass="44123">MMKKFKRALLMFLMMTFLVGCSSDIREISDIALVMLTAIDYDKEKQMFIFTINCIDASTNSSGNSDKKLEWVATSSGKSIFEAARNLRSRAGKVLVWQHDKFFLIGESAARNSIYEIVDFMTRTRDIRLSSYVIISQGNASEMMRTKAETQDLISNEMVGKIKNEHLWGKSLSITVKDLVNYYTNPYRGFVTGRLSKMKPIGSSREVVLLSGGSVIQQGRLTQWISGTDVLSIHIIVNKKYWRDLEFSEYVSYKSANLGMRMKVSKRSMALIQEEGKPLIVIKIGLIGSITSLDKYLNLPDPVTLQAIEKSSSRQIEQRIKDSLNRFQHDLKVDVIGFSDFISKYHPNEWRGMEKTWITDIYPKIPIRVHVDVKIPTVGMSQVLGGVK</sequence>
<keyword evidence="4 8" id="KW-0732">Signal</keyword>
<protein>
    <submittedName>
        <fullName evidence="11">Ger(X)C family spore germination protein</fullName>
    </submittedName>
</protein>
<evidence type="ECO:0000256" key="8">
    <source>
        <dbReference type="SAM" id="SignalP"/>
    </source>
</evidence>
<dbReference type="Pfam" id="PF25198">
    <property type="entry name" value="Spore_GerAC_N"/>
    <property type="match status" value="1"/>
</dbReference>
<evidence type="ECO:0000256" key="6">
    <source>
        <dbReference type="ARBA" id="ARBA00023139"/>
    </source>
</evidence>
<keyword evidence="6" id="KW-0564">Palmitate</keyword>
<name>A0ABW9UGZ0_9BACL</name>
<comment type="caution">
    <text evidence="11">The sequence shown here is derived from an EMBL/GenBank/DDBJ whole genome shotgun (WGS) entry which is preliminary data.</text>
</comment>
<proteinExistence type="inferred from homology"/>
<evidence type="ECO:0000313" key="11">
    <source>
        <dbReference type="EMBL" id="MVQ39429.1"/>
    </source>
</evidence>
<accession>A0ABW9UGZ0</accession>
<evidence type="ECO:0000313" key="12">
    <source>
        <dbReference type="Proteomes" id="UP000467637"/>
    </source>
</evidence>
<evidence type="ECO:0000259" key="9">
    <source>
        <dbReference type="Pfam" id="PF05504"/>
    </source>
</evidence>
<keyword evidence="7" id="KW-0449">Lipoprotein</keyword>
<feature type="signal peptide" evidence="8">
    <location>
        <begin position="1"/>
        <end position="22"/>
    </location>
</feature>
<dbReference type="RefSeq" id="WP_157325514.1">
    <property type="nucleotide sequence ID" value="NZ_WSEM01000034.1"/>
</dbReference>
<dbReference type="PANTHER" id="PTHR35789">
    <property type="entry name" value="SPORE GERMINATION PROTEIN B3"/>
    <property type="match status" value="1"/>
</dbReference>
<reference evidence="11 12" key="1">
    <citation type="submission" date="2019-12" db="EMBL/GenBank/DDBJ databases">
        <authorList>
            <person name="Huq M.A."/>
        </authorList>
    </citation>
    <scope>NUCLEOTIDE SEQUENCE [LARGE SCALE GENOMIC DNA]</scope>
    <source>
        <strain evidence="11 12">MAH-34</strain>
    </source>
</reference>
<dbReference type="PROSITE" id="PS51257">
    <property type="entry name" value="PROKAR_LIPOPROTEIN"/>
    <property type="match status" value="1"/>
</dbReference>
<evidence type="ECO:0000256" key="3">
    <source>
        <dbReference type="ARBA" id="ARBA00022544"/>
    </source>
</evidence>
<evidence type="ECO:0000256" key="2">
    <source>
        <dbReference type="ARBA" id="ARBA00007886"/>
    </source>
</evidence>
<evidence type="ECO:0000256" key="1">
    <source>
        <dbReference type="ARBA" id="ARBA00004635"/>
    </source>
</evidence>
<dbReference type="Pfam" id="PF05504">
    <property type="entry name" value="Spore_GerAC"/>
    <property type="match status" value="1"/>
</dbReference>
<evidence type="ECO:0000256" key="5">
    <source>
        <dbReference type="ARBA" id="ARBA00023136"/>
    </source>
</evidence>
<dbReference type="InterPro" id="IPR046953">
    <property type="entry name" value="Spore_GerAC-like_C"/>
</dbReference>
<comment type="similarity">
    <text evidence="2">Belongs to the GerABKC lipoprotein family.</text>
</comment>
<feature type="domain" description="Spore germination GerAC-like C-terminal" evidence="9">
    <location>
        <begin position="211"/>
        <end position="379"/>
    </location>
</feature>
<dbReference type="InterPro" id="IPR008844">
    <property type="entry name" value="Spore_GerAC-like"/>
</dbReference>
<keyword evidence="3" id="KW-0309">Germination</keyword>
<dbReference type="Proteomes" id="UP000467637">
    <property type="component" value="Unassembled WGS sequence"/>
</dbReference>
<dbReference type="PANTHER" id="PTHR35789:SF1">
    <property type="entry name" value="SPORE GERMINATION PROTEIN B3"/>
    <property type="match status" value="1"/>
</dbReference>